<dbReference type="EMBL" id="JBIVGG010000004">
    <property type="protein sequence ID" value="MFJ4079504.1"/>
    <property type="molecule type" value="Genomic_DNA"/>
</dbReference>
<protein>
    <submittedName>
        <fullName evidence="1">EboA domain-containing protein</fullName>
    </submittedName>
</protein>
<dbReference type="InterPro" id="IPR047715">
    <property type="entry name" value="EboA_dom"/>
</dbReference>
<accession>A0ABW8FBT5</accession>
<dbReference type="RefSeq" id="WP_359634065.1">
    <property type="nucleotide sequence ID" value="NZ_JBEYEN010000006.1"/>
</dbReference>
<keyword evidence="2" id="KW-1185">Reference proteome</keyword>
<gene>
    <name evidence="1" type="ORF">ACIP2Z_11155</name>
</gene>
<dbReference type="NCBIfam" id="NF035938">
    <property type="entry name" value="EboA_domain"/>
    <property type="match status" value="1"/>
</dbReference>
<name>A0ABW8FBT5_9ACTN</name>
<evidence type="ECO:0000313" key="1">
    <source>
        <dbReference type="EMBL" id="MFJ4079504.1"/>
    </source>
</evidence>
<reference evidence="1 2" key="1">
    <citation type="submission" date="2024-10" db="EMBL/GenBank/DDBJ databases">
        <title>The Natural Products Discovery Center: Release of the First 8490 Sequenced Strains for Exploring Actinobacteria Biosynthetic Diversity.</title>
        <authorList>
            <person name="Kalkreuter E."/>
            <person name="Kautsar S.A."/>
            <person name="Yang D."/>
            <person name="Bader C.D."/>
            <person name="Teijaro C.N."/>
            <person name="Fluegel L."/>
            <person name="Davis C.M."/>
            <person name="Simpson J.R."/>
            <person name="Lauterbach L."/>
            <person name="Steele A.D."/>
            <person name="Gui C."/>
            <person name="Meng S."/>
            <person name="Li G."/>
            <person name="Viehrig K."/>
            <person name="Ye F."/>
            <person name="Su P."/>
            <person name="Kiefer A.F."/>
            <person name="Nichols A."/>
            <person name="Cepeda A.J."/>
            <person name="Yan W."/>
            <person name="Fan B."/>
            <person name="Jiang Y."/>
            <person name="Adhikari A."/>
            <person name="Zheng C.-J."/>
            <person name="Schuster L."/>
            <person name="Cowan T.M."/>
            <person name="Smanski M.J."/>
            <person name="Chevrette M.G."/>
            <person name="De Carvalho L.P.S."/>
            <person name="Shen B."/>
        </authorList>
    </citation>
    <scope>NUCLEOTIDE SEQUENCE [LARGE SCALE GENOMIC DNA]</scope>
    <source>
        <strain evidence="1 2">NPDC089932</strain>
    </source>
</reference>
<comment type="caution">
    <text evidence="1">The sequence shown here is derived from an EMBL/GenBank/DDBJ whole genome shotgun (WGS) entry which is preliminary data.</text>
</comment>
<sequence>MSAPGGPERVGSPSGLVDTPRLRAALDQDLVPSARHWLRRSQDRVAAEPAALAGLFPAVGRCCGRGVLTALPDWPTQDAARTVLLLALPPHHAGLPPEAVSCYHDGDAEERRAVLRALPLLDAGDGGLPLVEDALRSHDTRLVAAAVGPYAARRLPPGPWRHAVLTCLSAGVPLNAVADLERRLDAELVRMLRDLARERRAAGRPVPPEIPPLLTHFARR</sequence>
<organism evidence="1 2">
    <name type="scientific">Streptomyces iakyrus</name>
    <dbReference type="NCBI Taxonomy" id="68219"/>
    <lineage>
        <taxon>Bacteria</taxon>
        <taxon>Bacillati</taxon>
        <taxon>Actinomycetota</taxon>
        <taxon>Actinomycetes</taxon>
        <taxon>Kitasatosporales</taxon>
        <taxon>Streptomycetaceae</taxon>
        <taxon>Streptomyces</taxon>
    </lineage>
</organism>
<proteinExistence type="predicted"/>
<evidence type="ECO:0000313" key="2">
    <source>
        <dbReference type="Proteomes" id="UP001617511"/>
    </source>
</evidence>
<dbReference type="Proteomes" id="UP001617511">
    <property type="component" value="Unassembled WGS sequence"/>
</dbReference>